<keyword evidence="3" id="KW-1185">Reference proteome</keyword>
<feature type="compositionally biased region" description="Acidic residues" evidence="1">
    <location>
        <begin position="73"/>
        <end position="82"/>
    </location>
</feature>
<feature type="region of interest" description="Disordered" evidence="1">
    <location>
        <begin position="1"/>
        <end position="82"/>
    </location>
</feature>
<dbReference type="Proteomes" id="UP001221898">
    <property type="component" value="Unassembled WGS sequence"/>
</dbReference>
<reference evidence="2" key="1">
    <citation type="journal article" date="2023" name="Science">
        <title>Genome structures resolve the early diversification of teleost fishes.</title>
        <authorList>
            <person name="Parey E."/>
            <person name="Louis A."/>
            <person name="Montfort J."/>
            <person name="Bouchez O."/>
            <person name="Roques C."/>
            <person name="Iampietro C."/>
            <person name="Lluch J."/>
            <person name="Castinel A."/>
            <person name="Donnadieu C."/>
            <person name="Desvignes T."/>
            <person name="Floi Bucao C."/>
            <person name="Jouanno E."/>
            <person name="Wen M."/>
            <person name="Mejri S."/>
            <person name="Dirks R."/>
            <person name="Jansen H."/>
            <person name="Henkel C."/>
            <person name="Chen W.J."/>
            <person name="Zahm M."/>
            <person name="Cabau C."/>
            <person name="Klopp C."/>
            <person name="Thompson A.W."/>
            <person name="Robinson-Rechavi M."/>
            <person name="Braasch I."/>
            <person name="Lecointre G."/>
            <person name="Bobe J."/>
            <person name="Postlethwait J.H."/>
            <person name="Berthelot C."/>
            <person name="Roest Crollius H."/>
            <person name="Guiguen Y."/>
        </authorList>
    </citation>
    <scope>NUCLEOTIDE SEQUENCE</scope>
    <source>
        <strain evidence="2">NC1722</strain>
    </source>
</reference>
<evidence type="ECO:0000313" key="2">
    <source>
        <dbReference type="EMBL" id="KAJ8387473.1"/>
    </source>
</evidence>
<proteinExistence type="predicted"/>
<comment type="caution">
    <text evidence="2">The sequence shown here is derived from an EMBL/GenBank/DDBJ whole genome shotgun (WGS) entry which is preliminary data.</text>
</comment>
<dbReference type="AlphaFoldDB" id="A0AAD7RNC0"/>
<gene>
    <name evidence="2" type="ORF">AAFF_G00157110</name>
</gene>
<sequence length="82" mass="9641">MMCLQEAPSHHRLRQPPVTSSCLRHRRSGHRLFPRRHRHPRLFPEPSSRRPPTLPGKGGRRWTAFAGTRSVTEPDERDEQQE</sequence>
<evidence type="ECO:0000256" key="1">
    <source>
        <dbReference type="SAM" id="MobiDB-lite"/>
    </source>
</evidence>
<organism evidence="2 3">
    <name type="scientific">Aldrovandia affinis</name>
    <dbReference type="NCBI Taxonomy" id="143900"/>
    <lineage>
        <taxon>Eukaryota</taxon>
        <taxon>Metazoa</taxon>
        <taxon>Chordata</taxon>
        <taxon>Craniata</taxon>
        <taxon>Vertebrata</taxon>
        <taxon>Euteleostomi</taxon>
        <taxon>Actinopterygii</taxon>
        <taxon>Neopterygii</taxon>
        <taxon>Teleostei</taxon>
        <taxon>Notacanthiformes</taxon>
        <taxon>Halosauridae</taxon>
        <taxon>Aldrovandia</taxon>
    </lineage>
</organism>
<accession>A0AAD7RNC0</accession>
<evidence type="ECO:0000313" key="3">
    <source>
        <dbReference type="Proteomes" id="UP001221898"/>
    </source>
</evidence>
<protein>
    <submittedName>
        <fullName evidence="2">Uncharacterized protein</fullName>
    </submittedName>
</protein>
<name>A0AAD7RNC0_9TELE</name>
<dbReference type="EMBL" id="JAINUG010000211">
    <property type="protein sequence ID" value="KAJ8387473.1"/>
    <property type="molecule type" value="Genomic_DNA"/>
</dbReference>
<feature type="compositionally biased region" description="Basic residues" evidence="1">
    <location>
        <begin position="23"/>
        <end position="41"/>
    </location>
</feature>